<evidence type="ECO:0000313" key="2">
    <source>
        <dbReference type="EMBL" id="NRS92189.1"/>
    </source>
</evidence>
<accession>A0A8J8G9U1</accession>
<dbReference type="Pfam" id="PF13585">
    <property type="entry name" value="CHU_C"/>
    <property type="match status" value="1"/>
</dbReference>
<evidence type="ECO:0000313" key="3">
    <source>
        <dbReference type="Proteomes" id="UP000610746"/>
    </source>
</evidence>
<proteinExistence type="predicted"/>
<name>A0A8J8G9U1_9FLAO</name>
<protein>
    <submittedName>
        <fullName evidence="2">Gliding motility-associated-like protein</fullName>
    </submittedName>
</protein>
<reference evidence="2" key="1">
    <citation type="submission" date="2020-05" db="EMBL/GenBank/DDBJ databases">
        <title>Genomic Encyclopedia of Type Strains, Phase IV (KMG-V): Genome sequencing to study the core and pangenomes of soil and plant-associated prokaryotes.</title>
        <authorList>
            <person name="Whitman W."/>
        </authorList>
    </citation>
    <scope>NUCLEOTIDE SEQUENCE</scope>
    <source>
        <strain evidence="2">16F</strain>
    </source>
</reference>
<dbReference type="InterPro" id="IPR026341">
    <property type="entry name" value="T9SS_type_B"/>
</dbReference>
<comment type="caution">
    <text evidence="2">The sequence shown here is derived from an EMBL/GenBank/DDBJ whole genome shotgun (WGS) entry which is preliminary data.</text>
</comment>
<dbReference type="NCBIfam" id="TIGR04131">
    <property type="entry name" value="Bac_Flav_CTERM"/>
    <property type="match status" value="1"/>
</dbReference>
<feature type="chain" id="PRO_5035264976" evidence="1">
    <location>
        <begin position="19"/>
        <end position="686"/>
    </location>
</feature>
<evidence type="ECO:0000256" key="1">
    <source>
        <dbReference type="SAM" id="SignalP"/>
    </source>
</evidence>
<dbReference type="AlphaFoldDB" id="A0A8J8G9U1"/>
<organism evidence="2 3">
    <name type="scientific">Frigoriflavimonas asaccharolytica</name>
    <dbReference type="NCBI Taxonomy" id="2735899"/>
    <lineage>
        <taxon>Bacteria</taxon>
        <taxon>Pseudomonadati</taxon>
        <taxon>Bacteroidota</taxon>
        <taxon>Flavobacteriia</taxon>
        <taxon>Flavobacteriales</taxon>
        <taxon>Weeksellaceae</taxon>
        <taxon>Frigoriflavimonas</taxon>
    </lineage>
</organism>
<dbReference type="Proteomes" id="UP000610746">
    <property type="component" value="Unassembled WGS sequence"/>
</dbReference>
<gene>
    <name evidence="2" type="ORF">HNQ03_001257</name>
</gene>
<feature type="signal peptide" evidence="1">
    <location>
        <begin position="1"/>
        <end position="18"/>
    </location>
</feature>
<dbReference type="RefSeq" id="WP_173778804.1">
    <property type="nucleotide sequence ID" value="NZ_JABSNO010000007.1"/>
</dbReference>
<sequence length="686" mass="73317">MKKIIFFLSIILASFSFAQSDCSSSITLCADASVSYTPTGPGVQENLGGGCLSTEHFSVWYQFTAATSGTLTFLISPNSQNDYDFAVYGPNKTCGNLGAPIRCSYAGTGSGILTGLNTTSTDLTEGAGGDGFVRYLDVIAGDSYQLIVDNFSSSTVGFVLTFGGTATLASPFSVPALAPNPFLMPGPNNDGNVVICTNPATFDFSTLSAQIINGNPDFVVSYYNNINDAIASVNPIIGATTVNTANTYHYTINYVDPTNPNAAANKCKQYGTINFTQGAIVVNDTTLSGCSNNNSGVALYNLTTANVFAGPPGLNTFQYYPTLADLNAGTNLIPNPTTYNSAQGTVYVKVTTPEGCTGSSKITLIFFAPIVQTPVELISCFIEENPTTALFDLTTANVTTTTGVTRQYYLSNQDAINQTNPIANAAAYVATSSEVFVRVTSAEGCWNIVKVTLEVTPPVYSLVLKDKIICVEDITTLDAGPGFTAYLWSTGETTQSITNVSVGSYFVYLTTNDCVTKQNVKVLASPTPVVTSIEIANNSATVTVNGGVPPYQYSIDGTNFQDSNVFTNLPRGQNTMYVKDNYNCDPVIVDVTVPNLVNAITPNGDGVNDFVDYSSLANKTLLTYTVYDRYGNKIHVANKENNFRWDGTINGGKKLSTGTYWYTITWVEPTSKILINYTGWIVVKNK</sequence>
<dbReference type="EMBL" id="JABSNO010000007">
    <property type="protein sequence ID" value="NRS92189.1"/>
    <property type="molecule type" value="Genomic_DNA"/>
</dbReference>
<keyword evidence="3" id="KW-1185">Reference proteome</keyword>
<keyword evidence="1" id="KW-0732">Signal</keyword>